<evidence type="ECO:0000313" key="6">
    <source>
        <dbReference type="Proteomes" id="UP000549394"/>
    </source>
</evidence>
<feature type="compositionally biased region" description="Polar residues" evidence="3">
    <location>
        <begin position="181"/>
        <end position="201"/>
    </location>
</feature>
<feature type="compositionally biased region" description="Basic and acidic residues" evidence="3">
    <location>
        <begin position="166"/>
        <end position="177"/>
    </location>
</feature>
<dbReference type="InterPro" id="IPR050164">
    <property type="entry name" value="Peptidase_C19"/>
</dbReference>
<sequence>MKDFVEIDSFDVKVKFYDRDIQSRGKKEDGKIRLCAVSCDSFAFFIEKKESGHMEIVLLDGKDKWKLKYIKTTRSLELLKQPKKIHVQLPVTFKVGAFDRMCQTAEKLLEKMSWKHIEYLKQSSSEIEGLPKSFKLSDCNKENIGLNKRVLNDSKSGSDVESSILDEPKRLKRETTPEKILSNSSSDRQQQKTPNQSEISPRNFYSNITVSSVKCTPPRSISTSCRISRKPAILTNGLRNSCPQTSKPSTSSVLSAPISHATVKEINNCGSVNFDNSEEITGLRNIGNSCYMNVILQSLFNVECFRNEFLANYDQFLKDKDVKQGCLLLSVCHLFSVMKLRRVERRHLESVKEAFVKKAETFAGTQQHDAQEFLTFFLDILREELLAINKEKSFEQYKNSVLINFETVTTENIRCNKCGNLVTKQESNMQMSLLMPDRPSLVSALKQFMSEEEVEYTCEKCENKSGVLSHKFYRLPRVLILHLKRYNKLEKKGSAVMIPRYLNLSNYCDETTISPSLSSDISPSDNFLRDVIEEFERNLENNRETELNNFPDSPGGDMNGTRLRFKNRFQSTKKKPADTLLSDSSSYFAKDVKRFKPSNGEEFSNGLMDNVNANKYDDGEADLFDSQDVGKKGPYKKLDFSCDEDRRDDLLDESVRHERASPNSFLHDGPVYSGTSMNSTVEPTSSSSVKCGSEENQEIPNFPVNDRLGTSPNGLLGGNSENNSLERRKEIFSLQQDDSSTNSCGLLGGSPAVKQSEADVQSQATIEECELDENDEELQKAIQQSKLQFEEERRSKMQEEEEQLQEALEKSLYEAEAERQRKLEQLESITDDEDYDDETQPGFSYRLVSIISHSGSAHGGHYTCSVLRSSDGKWYRCNDNEVTSLYNQDEKSLLNECQTYGYIFFYVNK</sequence>
<dbReference type="AlphaFoldDB" id="A0A7I8W827"/>
<dbReference type="PROSITE" id="PS50330">
    <property type="entry name" value="UIM"/>
    <property type="match status" value="1"/>
</dbReference>
<dbReference type="EC" id="3.4.19.12" evidence="1"/>
<dbReference type="InterPro" id="IPR018200">
    <property type="entry name" value="USP_CS"/>
</dbReference>
<comment type="similarity">
    <text evidence="1">Belongs to the peptidase C19 family.</text>
</comment>
<comment type="caution">
    <text evidence="5">The sequence shown here is derived from an EMBL/GenBank/DDBJ whole genome shotgun (WGS) entry which is preliminary data.</text>
</comment>
<dbReference type="GO" id="GO:0005634">
    <property type="term" value="C:nucleus"/>
    <property type="evidence" value="ECO:0007669"/>
    <property type="project" value="TreeGrafter"/>
</dbReference>
<dbReference type="OrthoDB" id="289038at2759"/>
<accession>A0A7I8W827</accession>
<gene>
    <name evidence="5" type="ORF">DGYR_LOCUS11784</name>
</gene>
<keyword evidence="1" id="KW-0645">Protease</keyword>
<dbReference type="GO" id="GO:0004843">
    <property type="term" value="F:cysteine-type deubiquitinase activity"/>
    <property type="evidence" value="ECO:0007669"/>
    <property type="project" value="UniProtKB-UniRule"/>
</dbReference>
<evidence type="ECO:0000256" key="3">
    <source>
        <dbReference type="SAM" id="MobiDB-lite"/>
    </source>
</evidence>
<dbReference type="GO" id="GO:0000082">
    <property type="term" value="P:G1/S transition of mitotic cell cycle"/>
    <property type="evidence" value="ECO:0007669"/>
    <property type="project" value="TreeGrafter"/>
</dbReference>
<dbReference type="GO" id="GO:0006508">
    <property type="term" value="P:proteolysis"/>
    <property type="evidence" value="ECO:0007669"/>
    <property type="project" value="UniProtKB-KW"/>
</dbReference>
<dbReference type="InterPro" id="IPR038765">
    <property type="entry name" value="Papain-like_cys_pep_sf"/>
</dbReference>
<dbReference type="Proteomes" id="UP000549394">
    <property type="component" value="Unassembled WGS sequence"/>
</dbReference>
<evidence type="ECO:0000256" key="2">
    <source>
        <dbReference type="SAM" id="Coils"/>
    </source>
</evidence>
<dbReference type="EMBL" id="CAJFCJ010000020">
    <property type="protein sequence ID" value="CAD5124208.1"/>
    <property type="molecule type" value="Genomic_DNA"/>
</dbReference>
<evidence type="ECO:0000313" key="5">
    <source>
        <dbReference type="EMBL" id="CAD5124208.1"/>
    </source>
</evidence>
<dbReference type="PROSITE" id="PS00973">
    <property type="entry name" value="USP_2"/>
    <property type="match status" value="1"/>
</dbReference>
<dbReference type="CDD" id="cd02257">
    <property type="entry name" value="Peptidase_C19"/>
    <property type="match status" value="2"/>
</dbReference>
<evidence type="ECO:0000256" key="1">
    <source>
        <dbReference type="RuleBase" id="RU366025"/>
    </source>
</evidence>
<dbReference type="InterPro" id="IPR028889">
    <property type="entry name" value="USP"/>
</dbReference>
<dbReference type="InterPro" id="IPR001394">
    <property type="entry name" value="Peptidase_C19_UCH"/>
</dbReference>
<reference evidence="5 6" key="1">
    <citation type="submission" date="2020-08" db="EMBL/GenBank/DDBJ databases">
        <authorList>
            <person name="Hejnol A."/>
        </authorList>
    </citation>
    <scope>NUCLEOTIDE SEQUENCE [LARGE SCALE GENOMIC DNA]</scope>
</reference>
<dbReference type="InterPro" id="IPR003903">
    <property type="entry name" value="UIM_dom"/>
</dbReference>
<dbReference type="GO" id="GO:0005829">
    <property type="term" value="C:cytosol"/>
    <property type="evidence" value="ECO:0007669"/>
    <property type="project" value="TreeGrafter"/>
</dbReference>
<organism evidence="5 6">
    <name type="scientific">Dimorphilus gyrociliatus</name>
    <dbReference type="NCBI Taxonomy" id="2664684"/>
    <lineage>
        <taxon>Eukaryota</taxon>
        <taxon>Metazoa</taxon>
        <taxon>Spiralia</taxon>
        <taxon>Lophotrochozoa</taxon>
        <taxon>Annelida</taxon>
        <taxon>Polychaeta</taxon>
        <taxon>Polychaeta incertae sedis</taxon>
        <taxon>Dinophilidae</taxon>
        <taxon>Dimorphilus</taxon>
    </lineage>
</organism>
<feature type="coiled-coil region" evidence="2">
    <location>
        <begin position="780"/>
        <end position="832"/>
    </location>
</feature>
<feature type="region of interest" description="Disordered" evidence="3">
    <location>
        <begin position="151"/>
        <end position="201"/>
    </location>
</feature>
<feature type="domain" description="USP" evidence="4">
    <location>
        <begin position="281"/>
        <end position="909"/>
    </location>
</feature>
<protein>
    <recommendedName>
        <fullName evidence="1">Ubiquitin carboxyl-terminal hydrolase</fullName>
        <ecNumber evidence="1">3.4.19.12</ecNumber>
    </recommendedName>
</protein>
<dbReference type="PANTHER" id="PTHR24006">
    <property type="entry name" value="UBIQUITIN CARBOXYL-TERMINAL HYDROLASE"/>
    <property type="match status" value="1"/>
</dbReference>
<keyword evidence="2" id="KW-0175">Coiled coil</keyword>
<dbReference type="PROSITE" id="PS00972">
    <property type="entry name" value="USP_1"/>
    <property type="match status" value="1"/>
</dbReference>
<keyword evidence="1" id="KW-0788">Thiol protease</keyword>
<dbReference type="Gene3D" id="3.90.70.10">
    <property type="entry name" value="Cysteine proteinases"/>
    <property type="match status" value="2"/>
</dbReference>
<comment type="catalytic activity">
    <reaction evidence="1">
        <text>Thiol-dependent hydrolysis of ester, thioester, amide, peptide and isopeptide bonds formed by the C-terminal Gly of ubiquitin (a 76-residue protein attached to proteins as an intracellular targeting signal).</text>
        <dbReference type="EC" id="3.4.19.12"/>
    </reaction>
</comment>
<feature type="region of interest" description="Disordered" evidence="3">
    <location>
        <begin position="654"/>
        <end position="722"/>
    </location>
</feature>
<evidence type="ECO:0000259" key="4">
    <source>
        <dbReference type="PROSITE" id="PS50235"/>
    </source>
</evidence>
<keyword evidence="1" id="KW-0378">Hydrolase</keyword>
<dbReference type="GO" id="GO:0016579">
    <property type="term" value="P:protein deubiquitination"/>
    <property type="evidence" value="ECO:0007669"/>
    <property type="project" value="InterPro"/>
</dbReference>
<dbReference type="SUPFAM" id="SSF54001">
    <property type="entry name" value="Cysteine proteinases"/>
    <property type="match status" value="1"/>
</dbReference>
<keyword evidence="1" id="KW-0833">Ubl conjugation pathway</keyword>
<dbReference type="PROSITE" id="PS50235">
    <property type="entry name" value="USP_3"/>
    <property type="match status" value="1"/>
</dbReference>
<keyword evidence="6" id="KW-1185">Reference proteome</keyword>
<dbReference type="PANTHER" id="PTHR24006:SF915">
    <property type="entry name" value="UBIQUITIN CARBOXYL-TERMINAL HYDROLASE-RELATED"/>
    <property type="match status" value="1"/>
</dbReference>
<proteinExistence type="inferred from homology"/>
<dbReference type="Pfam" id="PF00443">
    <property type="entry name" value="UCH"/>
    <property type="match status" value="1"/>
</dbReference>
<feature type="compositionally biased region" description="Polar residues" evidence="3">
    <location>
        <begin position="673"/>
        <end position="690"/>
    </location>
</feature>
<dbReference type="SMART" id="SM00726">
    <property type="entry name" value="UIM"/>
    <property type="match status" value="2"/>
</dbReference>
<name>A0A7I8W827_9ANNE</name>